<dbReference type="EMBL" id="MIJY01000043">
    <property type="protein sequence ID" value="OEG10491.1"/>
    <property type="molecule type" value="Genomic_DNA"/>
</dbReference>
<dbReference type="NCBIfam" id="TIGR01977">
    <property type="entry name" value="am_tr_V_EF2568"/>
    <property type="match status" value="1"/>
</dbReference>
<dbReference type="PANTHER" id="PTHR43586">
    <property type="entry name" value="CYSTEINE DESULFURASE"/>
    <property type="match status" value="1"/>
</dbReference>
<dbReference type="RefSeq" id="WP_069664272.1">
    <property type="nucleotide sequence ID" value="NZ_JBHUJJ010000001.1"/>
</dbReference>
<dbReference type="SUPFAM" id="SSF53383">
    <property type="entry name" value="PLP-dependent transferases"/>
    <property type="match status" value="1"/>
</dbReference>
<dbReference type="AlphaFoldDB" id="A0A1E5GCW1"/>
<dbReference type="Gene3D" id="3.90.1150.10">
    <property type="entry name" value="Aspartate Aminotransferase, domain 1"/>
    <property type="match status" value="1"/>
</dbReference>
<name>A0A1E5GCW1_9ENTE</name>
<dbReference type="PROSITE" id="PS00595">
    <property type="entry name" value="AA_TRANSFER_CLASS_5"/>
    <property type="match status" value="1"/>
</dbReference>
<evidence type="ECO:0000256" key="2">
    <source>
        <dbReference type="ARBA" id="ARBA00022898"/>
    </source>
</evidence>
<evidence type="ECO:0000313" key="7">
    <source>
        <dbReference type="Proteomes" id="UP000095094"/>
    </source>
</evidence>
<reference evidence="7" key="1">
    <citation type="submission" date="2016-09" db="EMBL/GenBank/DDBJ databases">
        <authorList>
            <person name="Gulvik C.A."/>
        </authorList>
    </citation>
    <scope>NUCLEOTIDE SEQUENCE [LARGE SCALE GENOMIC DNA]</scope>
    <source>
        <strain evidence="7">LMG 8895</strain>
    </source>
</reference>
<protein>
    <recommendedName>
        <fullName evidence="5">Aminotransferase class V domain-containing protein</fullName>
    </recommendedName>
</protein>
<accession>A0A1E5GCW1</accession>
<dbReference type="PANTHER" id="PTHR43586:SF4">
    <property type="entry name" value="ISOPENICILLIN N EPIMERASE"/>
    <property type="match status" value="1"/>
</dbReference>
<dbReference type="InterPro" id="IPR000192">
    <property type="entry name" value="Aminotrans_V_dom"/>
</dbReference>
<evidence type="ECO:0000313" key="6">
    <source>
        <dbReference type="EMBL" id="OEG10491.1"/>
    </source>
</evidence>
<keyword evidence="2" id="KW-0663">Pyridoxal phosphate</keyword>
<dbReference type="InterPro" id="IPR010969">
    <property type="entry name" value="Cys_dSase-rel_unknwn_funct"/>
</dbReference>
<sequence length="378" mass="41537">MYYFDHAATTNKKPDSVAQAVYAMLASAEYGNPNRGANCYSLNSYKKIEETRKKLKRLFVADDDYEVIFQQNATMALNTIIKGLLTEKDHVITTVTEHNSVLRPLYQLGLAISFLPLTTSYEVDLTMLEKLKQINTKAVIVSHVSNVTGSALNLEKISHFCRTNKLLLLVDVAQSAGVLPINCTKYALDAICFTGHKSLFGPQGIGGICLKKTLVVEPLFSGGSGILSMAKYMPIDYPEHLEAGTLNTPGIMGLSAGIDYLCQQGEAALEKEQRTLANLFYNGIKDLAQLTCYANPVLAKQNNIISFTLKGIDSATIATYLEEQENIIVRSGMHCAPLIHQELGTKATGVVRFSFSSMNTELEVRHAIEAVKKLVKIM</sequence>
<dbReference type="Proteomes" id="UP000095094">
    <property type="component" value="Unassembled WGS sequence"/>
</dbReference>
<comment type="cofactor">
    <cofactor evidence="1 4">
        <name>pyridoxal 5'-phosphate</name>
        <dbReference type="ChEBI" id="CHEBI:597326"/>
    </cofactor>
</comment>
<dbReference type="InterPro" id="IPR015421">
    <property type="entry name" value="PyrdxlP-dep_Trfase_major"/>
</dbReference>
<dbReference type="InterPro" id="IPR020578">
    <property type="entry name" value="Aminotrans_V_PyrdxlP_BS"/>
</dbReference>
<feature type="domain" description="Aminotransferase class V" evidence="5">
    <location>
        <begin position="3"/>
        <end position="364"/>
    </location>
</feature>
<comment type="similarity">
    <text evidence="3">Belongs to the class-V pyridoxal-phosphate-dependent aminotransferase family.</text>
</comment>
<keyword evidence="7" id="KW-1185">Reference proteome</keyword>
<dbReference type="InterPro" id="IPR015422">
    <property type="entry name" value="PyrdxlP-dep_Trfase_small"/>
</dbReference>
<proteinExistence type="inferred from homology"/>
<dbReference type="Gene3D" id="3.40.640.10">
    <property type="entry name" value="Type I PLP-dependent aspartate aminotransferase-like (Major domain)"/>
    <property type="match status" value="1"/>
</dbReference>
<evidence type="ECO:0000259" key="5">
    <source>
        <dbReference type="Pfam" id="PF00266"/>
    </source>
</evidence>
<evidence type="ECO:0000256" key="3">
    <source>
        <dbReference type="RuleBase" id="RU004075"/>
    </source>
</evidence>
<dbReference type="InterPro" id="IPR015424">
    <property type="entry name" value="PyrdxlP-dep_Trfase"/>
</dbReference>
<organism evidence="6 7">
    <name type="scientific">Enterococcus termitis</name>
    <dbReference type="NCBI Taxonomy" id="332950"/>
    <lineage>
        <taxon>Bacteria</taxon>
        <taxon>Bacillati</taxon>
        <taxon>Bacillota</taxon>
        <taxon>Bacilli</taxon>
        <taxon>Lactobacillales</taxon>
        <taxon>Enterococcaceae</taxon>
        <taxon>Enterococcus</taxon>
    </lineage>
</organism>
<dbReference type="PATRIC" id="fig|332950.4.peg.784"/>
<dbReference type="GO" id="GO:0003824">
    <property type="term" value="F:catalytic activity"/>
    <property type="evidence" value="ECO:0007669"/>
    <property type="project" value="UniProtKB-ARBA"/>
</dbReference>
<evidence type="ECO:0000256" key="4">
    <source>
        <dbReference type="RuleBase" id="RU004504"/>
    </source>
</evidence>
<dbReference type="Pfam" id="PF00266">
    <property type="entry name" value="Aminotran_5"/>
    <property type="match status" value="1"/>
</dbReference>
<evidence type="ECO:0000256" key="1">
    <source>
        <dbReference type="ARBA" id="ARBA00001933"/>
    </source>
</evidence>
<comment type="caution">
    <text evidence="6">The sequence shown here is derived from an EMBL/GenBank/DDBJ whole genome shotgun (WGS) entry which is preliminary data.</text>
</comment>
<gene>
    <name evidence="6" type="ORF">BCR25_08410</name>
</gene>